<feature type="transmembrane region" description="Helical" evidence="2">
    <location>
        <begin position="219"/>
        <end position="241"/>
    </location>
</feature>
<evidence type="ECO:0008006" key="6">
    <source>
        <dbReference type="Google" id="ProtNLM"/>
    </source>
</evidence>
<dbReference type="InterPro" id="IPR038770">
    <property type="entry name" value="Na+/solute_symporter_sf"/>
</dbReference>
<dbReference type="OMA" id="LPIMIYH"/>
<accession>K0TGW1</accession>
<sequence>MKLTPAFVCALTVFAPGRSSAAAFPSASSDHHCHHLLPRGRRQGLPQHLLPRGRRQGSPQHSGAGNIKSIENVCFRGIFSSPASSVDGTSPDESQGVIDVSRGGGAGGGSLLDRGLEFASKNFFLLGMATAVSMARLAPSLGKNGSILRPEIFFGQYGVSAIFALSGLSLAFGELQNAFENIKLNAIIQFVTFAVWPAIGFTTTRIIETFMPQLLPKSLLEGLVILSCLPTTINMCILLTSTSGGSVPTALCNVVLSNMSGILLTPALLMKLFGTSAIELPFLDLVVKLCKKVLLPVTIGQGLRATPVKGFYSKHAKFFKRLQEIVLLGIVWNAFANAFTSGIGINLGDTVILLTLLSAIHVGAVLGLFTFFRQSKIVGANRSEAVAATFCGSHKTLAFGLPLINTIFDGSPSLAAYCAPIMLIHPLQLVLGSFFVPYFERFVSEEEEVKAI</sequence>
<organism evidence="4 5">
    <name type="scientific">Thalassiosira oceanica</name>
    <name type="common">Marine diatom</name>
    <dbReference type="NCBI Taxonomy" id="159749"/>
    <lineage>
        <taxon>Eukaryota</taxon>
        <taxon>Sar</taxon>
        <taxon>Stramenopiles</taxon>
        <taxon>Ochrophyta</taxon>
        <taxon>Bacillariophyta</taxon>
        <taxon>Coscinodiscophyceae</taxon>
        <taxon>Thalassiosirophycidae</taxon>
        <taxon>Thalassiosirales</taxon>
        <taxon>Thalassiosiraceae</taxon>
        <taxon>Thalassiosira</taxon>
    </lineage>
</organism>
<keyword evidence="2" id="KW-0472">Membrane</keyword>
<feature type="signal peptide" evidence="3">
    <location>
        <begin position="1"/>
        <end position="21"/>
    </location>
</feature>
<feature type="transmembrane region" description="Helical" evidence="2">
    <location>
        <begin position="153"/>
        <end position="172"/>
    </location>
</feature>
<feature type="transmembrane region" description="Helical" evidence="2">
    <location>
        <begin position="325"/>
        <end position="345"/>
    </location>
</feature>
<evidence type="ECO:0000256" key="3">
    <source>
        <dbReference type="SAM" id="SignalP"/>
    </source>
</evidence>
<dbReference type="OrthoDB" id="188035at2759"/>
<feature type="transmembrane region" description="Helical" evidence="2">
    <location>
        <begin position="351"/>
        <end position="373"/>
    </location>
</feature>
<evidence type="ECO:0000313" key="5">
    <source>
        <dbReference type="Proteomes" id="UP000266841"/>
    </source>
</evidence>
<dbReference type="GO" id="GO:0005886">
    <property type="term" value="C:plasma membrane"/>
    <property type="evidence" value="ECO:0007669"/>
    <property type="project" value="TreeGrafter"/>
</dbReference>
<dbReference type="EMBL" id="AGNL01005125">
    <property type="protein sequence ID" value="EJK72906.1"/>
    <property type="molecule type" value="Genomic_DNA"/>
</dbReference>
<protein>
    <recommendedName>
        <fullName evidence="6">Sodium/metabolite cotransporter BASS4, chloroplastic</fullName>
    </recommendedName>
</protein>
<name>K0TGW1_THAOC</name>
<evidence type="ECO:0000313" key="4">
    <source>
        <dbReference type="EMBL" id="EJK72906.1"/>
    </source>
</evidence>
<dbReference type="InterPro" id="IPR016833">
    <property type="entry name" value="Put_Na-Bile_cotransptr"/>
</dbReference>
<comment type="caution">
    <text evidence="4">The sequence shown here is derived from an EMBL/GenBank/DDBJ whole genome shotgun (WGS) entry which is preliminary data.</text>
</comment>
<dbReference type="Pfam" id="PF13593">
    <property type="entry name" value="SBF_like"/>
    <property type="match status" value="1"/>
</dbReference>
<dbReference type="PANTHER" id="PTHR18640">
    <property type="entry name" value="SOLUTE CARRIER FAMILY 10 MEMBER 7"/>
    <property type="match status" value="1"/>
</dbReference>
<proteinExistence type="predicted"/>
<evidence type="ECO:0000256" key="1">
    <source>
        <dbReference type="SAM" id="MobiDB-lite"/>
    </source>
</evidence>
<feature type="transmembrane region" description="Helical" evidence="2">
    <location>
        <begin position="184"/>
        <end position="207"/>
    </location>
</feature>
<dbReference type="AlphaFoldDB" id="K0TGW1"/>
<feature type="region of interest" description="Disordered" evidence="1">
    <location>
        <begin position="43"/>
        <end position="66"/>
    </location>
</feature>
<keyword evidence="3" id="KW-0732">Signal</keyword>
<reference evidence="4 5" key="1">
    <citation type="journal article" date="2012" name="Genome Biol.">
        <title>Genome and low-iron response of an oceanic diatom adapted to chronic iron limitation.</title>
        <authorList>
            <person name="Lommer M."/>
            <person name="Specht M."/>
            <person name="Roy A.S."/>
            <person name="Kraemer L."/>
            <person name="Andreson R."/>
            <person name="Gutowska M.A."/>
            <person name="Wolf J."/>
            <person name="Bergner S.V."/>
            <person name="Schilhabel M.B."/>
            <person name="Klostermeier U.C."/>
            <person name="Beiko R.G."/>
            <person name="Rosenstiel P."/>
            <person name="Hippler M."/>
            <person name="Laroche J."/>
        </authorList>
    </citation>
    <scope>NUCLEOTIDE SEQUENCE [LARGE SCALE GENOMIC DNA]</scope>
    <source>
        <strain evidence="4 5">CCMP1005</strain>
    </source>
</reference>
<keyword evidence="2" id="KW-0812">Transmembrane</keyword>
<dbReference type="Proteomes" id="UP000266841">
    <property type="component" value="Unassembled WGS sequence"/>
</dbReference>
<gene>
    <name evidence="4" type="ORF">THAOC_05515</name>
</gene>
<keyword evidence="5" id="KW-1185">Reference proteome</keyword>
<dbReference type="PANTHER" id="PTHR18640:SF5">
    <property type="entry name" value="SODIUM_BILE ACID COTRANSPORTER 7"/>
    <property type="match status" value="1"/>
</dbReference>
<dbReference type="Gene3D" id="1.20.1530.20">
    <property type="match status" value="1"/>
</dbReference>
<evidence type="ECO:0000256" key="2">
    <source>
        <dbReference type="SAM" id="Phobius"/>
    </source>
</evidence>
<dbReference type="eggNOG" id="KOG4821">
    <property type="taxonomic scope" value="Eukaryota"/>
</dbReference>
<keyword evidence="2" id="KW-1133">Transmembrane helix</keyword>
<feature type="chain" id="PRO_5003838472" description="Sodium/metabolite cotransporter BASS4, chloroplastic" evidence="3">
    <location>
        <begin position="22"/>
        <end position="452"/>
    </location>
</feature>